<dbReference type="Gene3D" id="2.30.42.10">
    <property type="match status" value="1"/>
</dbReference>
<dbReference type="Gene3D" id="3.90.226.10">
    <property type="entry name" value="2-enoyl-CoA Hydratase, Chain A, domain 1"/>
    <property type="match status" value="1"/>
</dbReference>
<dbReference type="Pfam" id="PF03572">
    <property type="entry name" value="Peptidase_S41"/>
    <property type="match status" value="1"/>
</dbReference>
<organism evidence="3 4">
    <name type="scientific">Janthinobacterium fluminis</name>
    <dbReference type="NCBI Taxonomy" id="2987524"/>
    <lineage>
        <taxon>Bacteria</taxon>
        <taxon>Pseudomonadati</taxon>
        <taxon>Pseudomonadota</taxon>
        <taxon>Betaproteobacteria</taxon>
        <taxon>Burkholderiales</taxon>
        <taxon>Oxalobacteraceae</taxon>
        <taxon>Janthinobacterium</taxon>
    </lineage>
</organism>
<gene>
    <name evidence="3" type="ORF">OIK44_03935</name>
</gene>
<dbReference type="Gene3D" id="3.30.750.44">
    <property type="match status" value="1"/>
</dbReference>
<evidence type="ECO:0000313" key="3">
    <source>
        <dbReference type="EMBL" id="MDC8756733.1"/>
    </source>
</evidence>
<evidence type="ECO:0000256" key="1">
    <source>
        <dbReference type="SAM" id="SignalP"/>
    </source>
</evidence>
<dbReference type="InterPro" id="IPR029045">
    <property type="entry name" value="ClpP/crotonase-like_dom_sf"/>
</dbReference>
<keyword evidence="1" id="KW-0732">Signal</keyword>
<feature type="chain" id="PRO_5046782747" evidence="1">
    <location>
        <begin position="25"/>
        <end position="576"/>
    </location>
</feature>
<dbReference type="SUPFAM" id="SSF52096">
    <property type="entry name" value="ClpP/crotonase"/>
    <property type="match status" value="1"/>
</dbReference>
<keyword evidence="4" id="KW-1185">Reference proteome</keyword>
<dbReference type="SMART" id="SM00245">
    <property type="entry name" value="TSPc"/>
    <property type="match status" value="1"/>
</dbReference>
<dbReference type="RefSeq" id="WP_273669368.1">
    <property type="nucleotide sequence ID" value="NZ_JAQQXR010000001.1"/>
</dbReference>
<dbReference type="EMBL" id="JAQQXR010000001">
    <property type="protein sequence ID" value="MDC8756733.1"/>
    <property type="molecule type" value="Genomic_DNA"/>
</dbReference>
<sequence>MIDTMIRPAIFAAALALACGVAHGRTVAPAETAMNSYARVQTMRDEAEAMIAEGATSKDARLNAARHLEAALAYLDTPAVRDLASGNEYLYFRGFDTRRDLAAIYNDLGMKDKALSSLEDTLRLAWLPQLAKLVADDASLSKLRDEPRFKVVMATSAIPDRLWNSPALAPPFKKTLTPEERVAGLSLFWTQVRENFVYFDHVPELEWDKIYLEYLSKVLATTTTRDYYRVLMQLAPLLHDGHTNIYEPEELAKAFSARPPMQTVMLDNKVLIESIHSASLQGRLKVGDEIVTIDDIPVQRYAQERVAPFVSSSTPQDRTLRMYNYQLLRGERDTPVRLRLRNGEGQERVEIVARSGYQDIHSPPQFTFRMLPGEVAYFSLDHFESDEGVKAFVRVLPQIMKAKSLVLDLRRNGGGSTSYGLEILSYLSKKPIMAAHSYTRADNAYSRMDGNVIKWKPNPENGIPIPFDRKQIFAGPVAVLIGPRTFSAGEDFVVSFETMQRGITIGEATGGSTGQPMVIDLPGGGTGRICVKRDTYPDGREFVGKGIQPSIVVETSVAALRAGRDIVLDRAISSLK</sequence>
<dbReference type="Proteomes" id="UP001221208">
    <property type="component" value="Unassembled WGS sequence"/>
</dbReference>
<dbReference type="InterPro" id="IPR005151">
    <property type="entry name" value="Tail-specific_protease"/>
</dbReference>
<evidence type="ECO:0000313" key="4">
    <source>
        <dbReference type="Proteomes" id="UP001221208"/>
    </source>
</evidence>
<dbReference type="PANTHER" id="PTHR32060">
    <property type="entry name" value="TAIL-SPECIFIC PROTEASE"/>
    <property type="match status" value="1"/>
</dbReference>
<name>A0ABT5JX44_9BURK</name>
<accession>A0ABT5JX44</accession>
<proteinExistence type="predicted"/>
<evidence type="ECO:0000259" key="2">
    <source>
        <dbReference type="SMART" id="SM00245"/>
    </source>
</evidence>
<dbReference type="PROSITE" id="PS51257">
    <property type="entry name" value="PROKAR_LIPOPROTEIN"/>
    <property type="match status" value="1"/>
</dbReference>
<feature type="domain" description="Tail specific protease" evidence="2">
    <location>
        <begin position="345"/>
        <end position="554"/>
    </location>
</feature>
<feature type="signal peptide" evidence="1">
    <location>
        <begin position="1"/>
        <end position="24"/>
    </location>
</feature>
<protein>
    <submittedName>
        <fullName evidence="3">S41 family peptidase</fullName>
    </submittedName>
</protein>
<comment type="caution">
    <text evidence="3">The sequence shown here is derived from an EMBL/GenBank/DDBJ whole genome shotgun (WGS) entry which is preliminary data.</text>
</comment>
<dbReference type="PANTHER" id="PTHR32060:SF30">
    <property type="entry name" value="CARBOXY-TERMINAL PROCESSING PROTEASE CTPA"/>
    <property type="match status" value="1"/>
</dbReference>
<reference evidence="3 4" key="1">
    <citation type="submission" date="2022-10" db="EMBL/GenBank/DDBJ databases">
        <title>Janthinobacterium sp. hw3 Genome sequencing.</title>
        <authorList>
            <person name="Park S."/>
        </authorList>
    </citation>
    <scope>NUCLEOTIDE SEQUENCE [LARGE SCALE GENOMIC DNA]</scope>
    <source>
        <strain evidence="4">hw3</strain>
    </source>
</reference>
<dbReference type="InterPro" id="IPR036034">
    <property type="entry name" value="PDZ_sf"/>
</dbReference>
<dbReference type="CDD" id="cd07563">
    <property type="entry name" value="Peptidase_S41_IRBP"/>
    <property type="match status" value="1"/>
</dbReference>